<feature type="compositionally biased region" description="Low complexity" evidence="1">
    <location>
        <begin position="31"/>
        <end position="46"/>
    </location>
</feature>
<dbReference type="EMBL" id="CM000832">
    <property type="protein sequence ID" value="EET06982.1"/>
    <property type="molecule type" value="Genomic_DNA"/>
</dbReference>
<accession>A0A0E1WBR3</accession>
<name>A0A0E1WBR3_BURPE</name>
<protein>
    <submittedName>
        <fullName evidence="2">Uncharacterized protein</fullName>
    </submittedName>
</protein>
<evidence type="ECO:0000256" key="1">
    <source>
        <dbReference type="SAM" id="MobiDB-lite"/>
    </source>
</evidence>
<sequence length="52" mass="5440">MFPSILKATPALRIPRSGVAKKGIIQRPSTGAPRGPRGNAGRAAPLRLPPQL</sequence>
<dbReference type="AlphaFoldDB" id="A0A0E1WBR3"/>
<feature type="region of interest" description="Disordered" evidence="1">
    <location>
        <begin position="19"/>
        <end position="52"/>
    </location>
</feature>
<dbReference type="Proteomes" id="UP000001812">
    <property type="component" value="Chromosome I"/>
</dbReference>
<proteinExistence type="predicted"/>
<organism evidence="2">
    <name type="scientific">Burkholderia pseudomallei 1710a</name>
    <dbReference type="NCBI Taxonomy" id="320371"/>
    <lineage>
        <taxon>Bacteria</taxon>
        <taxon>Pseudomonadati</taxon>
        <taxon>Pseudomonadota</taxon>
        <taxon>Betaproteobacteria</taxon>
        <taxon>Burkholderiales</taxon>
        <taxon>Burkholderiaceae</taxon>
        <taxon>Burkholderia</taxon>
        <taxon>pseudomallei group</taxon>
    </lineage>
</organism>
<evidence type="ECO:0000313" key="2">
    <source>
        <dbReference type="EMBL" id="EET06982.1"/>
    </source>
</evidence>
<dbReference type="HOGENOM" id="CLU_3077615_0_0_4"/>
<reference evidence="2" key="1">
    <citation type="submission" date="2009-05" db="EMBL/GenBank/DDBJ databases">
        <authorList>
            <person name="Harkins D.M."/>
            <person name="DeShazer D."/>
            <person name="Woods D.E."/>
            <person name="Brinkac L.M."/>
            <person name="Brown K.A."/>
            <person name="Hung G.C."/>
            <person name="Tuanyok A."/>
            <person name="Zhang B."/>
            <person name="Nierman W.C."/>
        </authorList>
    </citation>
    <scope>NUCLEOTIDE SEQUENCE [LARGE SCALE GENOMIC DNA]</scope>
    <source>
        <strain evidence="2">1710a</strain>
    </source>
</reference>
<gene>
    <name evidence="2" type="ORF">BURPS1710A_2418</name>
</gene>